<protein>
    <submittedName>
        <fullName evidence="2">Uncharacterized protein</fullName>
    </submittedName>
</protein>
<organism evidence="2 3">
    <name type="scientific">Kipferlia bialata</name>
    <dbReference type="NCBI Taxonomy" id="797122"/>
    <lineage>
        <taxon>Eukaryota</taxon>
        <taxon>Metamonada</taxon>
        <taxon>Carpediemonas-like organisms</taxon>
        <taxon>Kipferlia</taxon>
    </lineage>
</organism>
<keyword evidence="3" id="KW-1185">Reference proteome</keyword>
<feature type="non-terminal residue" evidence="2">
    <location>
        <position position="1"/>
    </location>
</feature>
<name>A0A9K3D2J7_9EUKA</name>
<proteinExistence type="predicted"/>
<evidence type="ECO:0000313" key="3">
    <source>
        <dbReference type="Proteomes" id="UP000265618"/>
    </source>
</evidence>
<evidence type="ECO:0000256" key="1">
    <source>
        <dbReference type="SAM" id="MobiDB-lite"/>
    </source>
</evidence>
<accession>A0A9K3D2J7</accession>
<comment type="caution">
    <text evidence="2">The sequence shown here is derived from an EMBL/GenBank/DDBJ whole genome shotgun (WGS) entry which is preliminary data.</text>
</comment>
<gene>
    <name evidence="2" type="ORF">KIPB_009561</name>
</gene>
<sequence>TDIRHAISAESTHDPLRQTMTTRLVQGRGRGRLGQTGTTSIGTMSRTGMTHTAAARTLGGTLGGTVSAETSTLPAGRVESAKERASLDEDSIGQCGIAILLNSAIAKCISVVPPVQCAQEGAGYMSARSVEGTPASEAGWKDATSLCLAALAQACETTGPDGNLTRCTEVARSLVVEGSLDDILHYLRQPLTDVVCVPSILTVLDAAIHAATDRDTASSTLKSTLKKTTRPVSARKPALPLPVSPSRVIKELTALIRRVVASPDRHSLHYRSLLADSLNIMLQLVANFPSCVVRLTDSTSNFVPSVLIPFVSGQRGEEEGGKGERERVVRTASRLRSGNPTPVPSMPRGAIAPISAESQGHVPTEIRTRRMRIPSRNGLSLTMTTPVDVSMLSQAGPSLPMPLPVMQFDNPRIDTRGTDLGALDTMRVNSLGYTSTAGGDRERESVYGQTPAPSALGQTYTQRMANTSAHVDWLKDTPGDARILETVISILYHVSGLQTSDDRAAVCLSRNSTVVKGLVTLLRTGSESLDMGQGYGGAPVVHACRRVRFWPVSLALGLRRHCVGLLARVCVSTSPQHLDI</sequence>
<evidence type="ECO:0000313" key="2">
    <source>
        <dbReference type="EMBL" id="GIQ87512.1"/>
    </source>
</evidence>
<dbReference type="Proteomes" id="UP000265618">
    <property type="component" value="Unassembled WGS sequence"/>
</dbReference>
<dbReference type="EMBL" id="BDIP01003287">
    <property type="protein sequence ID" value="GIQ87512.1"/>
    <property type="molecule type" value="Genomic_DNA"/>
</dbReference>
<dbReference type="AlphaFoldDB" id="A0A9K3D2J7"/>
<feature type="region of interest" description="Disordered" evidence="1">
    <location>
        <begin position="433"/>
        <end position="455"/>
    </location>
</feature>
<reference evidence="2 3" key="1">
    <citation type="journal article" date="2018" name="PLoS ONE">
        <title>The draft genome of Kipferlia bialata reveals reductive genome evolution in fornicate parasites.</title>
        <authorList>
            <person name="Tanifuji G."/>
            <person name="Takabayashi S."/>
            <person name="Kume K."/>
            <person name="Takagi M."/>
            <person name="Nakayama T."/>
            <person name="Kamikawa R."/>
            <person name="Inagaki Y."/>
            <person name="Hashimoto T."/>
        </authorList>
    </citation>
    <scope>NUCLEOTIDE SEQUENCE [LARGE SCALE GENOMIC DNA]</scope>
    <source>
        <strain evidence="2">NY0173</strain>
    </source>
</reference>